<evidence type="ECO:0000313" key="2">
    <source>
        <dbReference type="Proteomes" id="UP000055048"/>
    </source>
</evidence>
<reference evidence="1 2" key="1">
    <citation type="submission" date="2015-01" db="EMBL/GenBank/DDBJ databases">
        <title>Evolution of Trichinella species and genotypes.</title>
        <authorList>
            <person name="Korhonen P.K."/>
            <person name="Edoardo P."/>
            <person name="Giuseppe L.R."/>
            <person name="Gasser R.B."/>
        </authorList>
    </citation>
    <scope>NUCLEOTIDE SEQUENCE [LARGE SCALE GENOMIC DNA]</scope>
    <source>
        <strain evidence="1">ISS417</strain>
    </source>
</reference>
<gene>
    <name evidence="1" type="ORF">T05_2744</name>
</gene>
<dbReference type="Proteomes" id="UP000055048">
    <property type="component" value="Unassembled WGS sequence"/>
</dbReference>
<comment type="caution">
    <text evidence="1">The sequence shown here is derived from an EMBL/GenBank/DDBJ whole genome shotgun (WGS) entry which is preliminary data.</text>
</comment>
<keyword evidence="2" id="KW-1185">Reference proteome</keyword>
<proteinExistence type="predicted"/>
<evidence type="ECO:0000313" key="1">
    <source>
        <dbReference type="EMBL" id="KRX35758.1"/>
    </source>
</evidence>
<accession>A0A0V0T9P5</accession>
<dbReference type="EMBL" id="JYDJ01000412">
    <property type="protein sequence ID" value="KRX35758.1"/>
    <property type="molecule type" value="Genomic_DNA"/>
</dbReference>
<organism evidence="1 2">
    <name type="scientific">Trichinella murrelli</name>
    <dbReference type="NCBI Taxonomy" id="144512"/>
    <lineage>
        <taxon>Eukaryota</taxon>
        <taxon>Metazoa</taxon>
        <taxon>Ecdysozoa</taxon>
        <taxon>Nematoda</taxon>
        <taxon>Enoplea</taxon>
        <taxon>Dorylaimia</taxon>
        <taxon>Trichinellida</taxon>
        <taxon>Trichinellidae</taxon>
        <taxon>Trichinella</taxon>
    </lineage>
</organism>
<protein>
    <submittedName>
        <fullName evidence="1">Uncharacterized protein</fullName>
    </submittedName>
</protein>
<name>A0A0V0T9P5_9BILA</name>
<dbReference type="AlphaFoldDB" id="A0A0V0T9P5"/>
<sequence>MFYNGIVTYQYIIYNFMLMFNYNFSITDHCCNGSSNFTNGNTVFLIIESICIQFQKSSFHLISRCHTKISNITLSHKNYPMIMNYFLNWQYQNSSVETAKKYKNI</sequence>